<dbReference type="Gene3D" id="1.10.10.10">
    <property type="entry name" value="Winged helix-like DNA-binding domain superfamily/Winged helix DNA-binding domain"/>
    <property type="match status" value="1"/>
</dbReference>
<evidence type="ECO:0000256" key="3">
    <source>
        <dbReference type="ARBA" id="ARBA00023163"/>
    </source>
</evidence>
<sequence length="249" mass="27111">MPTPSNGSIIKAFAILDLFDDRRQEVTAGQVAELTGLNGVTAHRFLKTLLQISVLRSPRKGVFSLGSKLVDYGERAKSFSRLAAQLQPFLNELAAATQEGAMATTFDGSLITCIAAAHSEHTFSFNARVGARMEAYATANGKLWLSTLDETALNSYFRTTTLDAISDNTLVDPASLRADLELIRSRKFSLNRGERETGLSAVAVPVSTAEGTMLVGMSVFGPSARFTEEKENQYLQLLRDTATRIREVL</sequence>
<dbReference type="Pfam" id="PF09339">
    <property type="entry name" value="HTH_IclR"/>
    <property type="match status" value="1"/>
</dbReference>
<evidence type="ECO:0000313" key="7">
    <source>
        <dbReference type="Proteomes" id="UP001202827"/>
    </source>
</evidence>
<evidence type="ECO:0000256" key="1">
    <source>
        <dbReference type="ARBA" id="ARBA00023015"/>
    </source>
</evidence>
<accession>A0ABT0INR8</accession>
<dbReference type="SUPFAM" id="SSF46785">
    <property type="entry name" value="Winged helix' DNA-binding domain"/>
    <property type="match status" value="1"/>
</dbReference>
<dbReference type="PROSITE" id="PS51078">
    <property type="entry name" value="ICLR_ED"/>
    <property type="match status" value="1"/>
</dbReference>
<dbReference type="InterPro" id="IPR005471">
    <property type="entry name" value="Tscrpt_reg_IclR_N"/>
</dbReference>
<dbReference type="PANTHER" id="PTHR30136">
    <property type="entry name" value="HELIX-TURN-HELIX TRANSCRIPTIONAL REGULATOR, ICLR FAMILY"/>
    <property type="match status" value="1"/>
</dbReference>
<evidence type="ECO:0000256" key="2">
    <source>
        <dbReference type="ARBA" id="ARBA00023125"/>
    </source>
</evidence>
<evidence type="ECO:0000259" key="4">
    <source>
        <dbReference type="PROSITE" id="PS51077"/>
    </source>
</evidence>
<dbReference type="InterPro" id="IPR050707">
    <property type="entry name" value="HTH_MetabolicPath_Reg"/>
</dbReference>
<dbReference type="SUPFAM" id="SSF55781">
    <property type="entry name" value="GAF domain-like"/>
    <property type="match status" value="1"/>
</dbReference>
<dbReference type="PANTHER" id="PTHR30136:SF34">
    <property type="entry name" value="TRANSCRIPTIONAL REGULATOR"/>
    <property type="match status" value="1"/>
</dbReference>
<protein>
    <submittedName>
        <fullName evidence="6">IclR family transcriptional regulator</fullName>
    </submittedName>
</protein>
<dbReference type="EMBL" id="JALPRY010000007">
    <property type="protein sequence ID" value="MCK8779509.1"/>
    <property type="molecule type" value="Genomic_DNA"/>
</dbReference>
<evidence type="ECO:0000313" key="6">
    <source>
        <dbReference type="EMBL" id="MCK8779509.1"/>
    </source>
</evidence>
<feature type="domain" description="IclR-ED" evidence="5">
    <location>
        <begin position="68"/>
        <end position="249"/>
    </location>
</feature>
<proteinExistence type="predicted"/>
<gene>
    <name evidence="6" type="ORF">M0654_05870</name>
</gene>
<reference evidence="6 7" key="1">
    <citation type="submission" date="2022-04" db="EMBL/GenBank/DDBJ databases">
        <title>Rhizobium coralii sp. nov., isolated from coral Turbinaria peltata.</title>
        <authorList>
            <person name="Sun H."/>
        </authorList>
    </citation>
    <scope>NUCLEOTIDE SEQUENCE [LARGE SCALE GENOMIC DNA]</scope>
    <source>
        <strain evidence="6 7">NTR19</strain>
    </source>
</reference>
<keyword evidence="7" id="KW-1185">Reference proteome</keyword>
<feature type="domain" description="HTH iclR-type" evidence="4">
    <location>
        <begin position="6"/>
        <end position="67"/>
    </location>
</feature>
<dbReference type="InterPro" id="IPR014757">
    <property type="entry name" value="Tscrpt_reg_IclR_C"/>
</dbReference>
<dbReference type="InterPro" id="IPR029016">
    <property type="entry name" value="GAF-like_dom_sf"/>
</dbReference>
<dbReference type="Gene3D" id="3.30.450.40">
    <property type="match status" value="1"/>
</dbReference>
<keyword evidence="3" id="KW-0804">Transcription</keyword>
<keyword evidence="2" id="KW-0238">DNA-binding</keyword>
<name>A0ABT0INR8_9HYPH</name>
<comment type="caution">
    <text evidence="6">The sequence shown here is derived from an EMBL/GenBank/DDBJ whole genome shotgun (WGS) entry which is preliminary data.</text>
</comment>
<organism evidence="6 7">
    <name type="scientific">Neorhizobium turbinariae</name>
    <dbReference type="NCBI Taxonomy" id="2937795"/>
    <lineage>
        <taxon>Bacteria</taxon>
        <taxon>Pseudomonadati</taxon>
        <taxon>Pseudomonadota</taxon>
        <taxon>Alphaproteobacteria</taxon>
        <taxon>Hyphomicrobiales</taxon>
        <taxon>Rhizobiaceae</taxon>
        <taxon>Rhizobium/Agrobacterium group</taxon>
        <taxon>Neorhizobium</taxon>
    </lineage>
</organism>
<keyword evidence="1" id="KW-0805">Transcription regulation</keyword>
<dbReference type="PROSITE" id="PS51077">
    <property type="entry name" value="HTH_ICLR"/>
    <property type="match status" value="1"/>
</dbReference>
<dbReference type="Pfam" id="PF01614">
    <property type="entry name" value="IclR_C"/>
    <property type="match status" value="1"/>
</dbReference>
<dbReference type="InterPro" id="IPR036388">
    <property type="entry name" value="WH-like_DNA-bd_sf"/>
</dbReference>
<dbReference type="InterPro" id="IPR036390">
    <property type="entry name" value="WH_DNA-bd_sf"/>
</dbReference>
<dbReference type="Proteomes" id="UP001202827">
    <property type="component" value="Unassembled WGS sequence"/>
</dbReference>
<evidence type="ECO:0000259" key="5">
    <source>
        <dbReference type="PROSITE" id="PS51078"/>
    </source>
</evidence>
<dbReference type="SMART" id="SM00346">
    <property type="entry name" value="HTH_ICLR"/>
    <property type="match status" value="1"/>
</dbReference>
<dbReference type="RefSeq" id="WP_248682234.1">
    <property type="nucleotide sequence ID" value="NZ_JALPRY010000007.1"/>
</dbReference>